<protein>
    <submittedName>
        <fullName evidence="1">Uncharacterized protein</fullName>
    </submittedName>
</protein>
<organism evidence="1 2">
    <name type="scientific">Rhizopus delemar (strain RA 99-880 / ATCC MYA-4621 / FGSC 9543 / NRRL 43880)</name>
    <name type="common">Mucormycosis agent</name>
    <name type="synonym">Rhizopus arrhizus var. delemar</name>
    <dbReference type="NCBI Taxonomy" id="246409"/>
    <lineage>
        <taxon>Eukaryota</taxon>
        <taxon>Fungi</taxon>
        <taxon>Fungi incertae sedis</taxon>
        <taxon>Mucoromycota</taxon>
        <taxon>Mucoromycotina</taxon>
        <taxon>Mucoromycetes</taxon>
        <taxon>Mucorales</taxon>
        <taxon>Mucorineae</taxon>
        <taxon>Rhizopodaceae</taxon>
        <taxon>Rhizopus</taxon>
    </lineage>
</organism>
<dbReference type="GeneID" id="93611662"/>
<evidence type="ECO:0000313" key="2">
    <source>
        <dbReference type="Proteomes" id="UP000009138"/>
    </source>
</evidence>
<dbReference type="RefSeq" id="XP_067515382.1">
    <property type="nucleotide sequence ID" value="XM_067659281.1"/>
</dbReference>
<gene>
    <name evidence="1" type="ORF">RO3G_04691</name>
</gene>
<reference evidence="1 2" key="1">
    <citation type="journal article" date="2009" name="PLoS Genet.">
        <title>Genomic analysis of the basal lineage fungus Rhizopus oryzae reveals a whole-genome duplication.</title>
        <authorList>
            <person name="Ma L.-J."/>
            <person name="Ibrahim A.S."/>
            <person name="Skory C."/>
            <person name="Grabherr M.G."/>
            <person name="Burger G."/>
            <person name="Butler M."/>
            <person name="Elias M."/>
            <person name="Idnurm A."/>
            <person name="Lang B.F."/>
            <person name="Sone T."/>
            <person name="Abe A."/>
            <person name="Calvo S.E."/>
            <person name="Corrochano L.M."/>
            <person name="Engels R."/>
            <person name="Fu J."/>
            <person name="Hansberg W."/>
            <person name="Kim J.-M."/>
            <person name="Kodira C.D."/>
            <person name="Koehrsen M.J."/>
            <person name="Liu B."/>
            <person name="Miranda-Saavedra D."/>
            <person name="O'Leary S."/>
            <person name="Ortiz-Castellanos L."/>
            <person name="Poulter R."/>
            <person name="Rodriguez-Romero J."/>
            <person name="Ruiz-Herrera J."/>
            <person name="Shen Y.-Q."/>
            <person name="Zeng Q."/>
            <person name="Galagan J."/>
            <person name="Birren B.W."/>
            <person name="Cuomo C.A."/>
            <person name="Wickes B.L."/>
        </authorList>
    </citation>
    <scope>NUCLEOTIDE SEQUENCE [LARGE SCALE GENOMIC DNA]</scope>
    <source>
        <strain evidence="2">RA 99-880 / ATCC MYA-4621 / FGSC 9543 / NRRL 43880</strain>
    </source>
</reference>
<dbReference type="Proteomes" id="UP000009138">
    <property type="component" value="Unassembled WGS sequence"/>
</dbReference>
<keyword evidence="2" id="KW-1185">Reference proteome</keyword>
<sequence length="56" mass="6715">MLLGWFQITLDVGLFKETNKFDKKNKKFESVYNEDNWLQGTCLACVLRVLYQKIQR</sequence>
<name>I1BUV6_RHIO9</name>
<dbReference type="VEuPathDB" id="FungiDB:RO3G_04691"/>
<proteinExistence type="predicted"/>
<dbReference type="InParanoid" id="I1BUV6"/>
<accession>I1BUV6</accession>
<dbReference type="AlphaFoldDB" id="I1BUV6"/>
<dbReference type="EMBL" id="CH476734">
    <property type="protein sequence ID" value="EIE79986.1"/>
    <property type="molecule type" value="Genomic_DNA"/>
</dbReference>
<evidence type="ECO:0000313" key="1">
    <source>
        <dbReference type="EMBL" id="EIE79986.1"/>
    </source>
</evidence>